<gene>
    <name evidence="1" type="ORF">LTSEURB_5731</name>
</gene>
<organism evidence="1 2">
    <name type="scientific">Salmonella enterica subsp. enterica serovar Urbana str. R8-2977</name>
    <dbReference type="NCBI Taxonomy" id="913084"/>
    <lineage>
        <taxon>Bacteria</taxon>
        <taxon>Pseudomonadati</taxon>
        <taxon>Pseudomonadota</taxon>
        <taxon>Gammaproteobacteria</taxon>
        <taxon>Enterobacterales</taxon>
        <taxon>Enterobacteriaceae</taxon>
        <taxon>Salmonella</taxon>
    </lineage>
</organism>
<comment type="caution">
    <text evidence="1">The sequence shown here is derived from an EMBL/GenBank/DDBJ whole genome shotgun (WGS) entry which is preliminary data.</text>
</comment>
<dbReference type="Proteomes" id="UP000004776">
    <property type="component" value="Unassembled WGS sequence"/>
</dbReference>
<protein>
    <submittedName>
        <fullName evidence="1">Uncharacterized protein</fullName>
    </submittedName>
</protein>
<name>G5S314_SALET</name>
<proteinExistence type="predicted"/>
<sequence>MFSLIAVRRVGGIRRIHLEIFQQGTFFTLIQTGETDHAVERADPAVSVKVRFVRR</sequence>
<accession>G5S314</accession>
<feature type="non-terminal residue" evidence="1">
    <location>
        <position position="55"/>
    </location>
</feature>
<dbReference type="AlphaFoldDB" id="G5S314"/>
<reference evidence="1 2" key="1">
    <citation type="journal article" date="2011" name="BMC Genomics">
        <title>Genome sequencing reveals diversification of virulence factor content and possible host adaptation in distinct subpopulations of Salmonella enterica.</title>
        <authorList>
            <person name="den Bakker H.C."/>
            <person name="Moreno Switt A.I."/>
            <person name="Govoni G."/>
            <person name="Cummings C.A."/>
            <person name="Ranieri M.L."/>
            <person name="Degoricija L."/>
            <person name="Hoelzer K."/>
            <person name="Rodriguez-Rivera L.D."/>
            <person name="Brown S."/>
            <person name="Bolchacova E."/>
            <person name="Furtado M.R."/>
            <person name="Wiedmann M."/>
        </authorList>
    </citation>
    <scope>NUCLEOTIDE SEQUENCE [LARGE SCALE GENOMIC DNA]</scope>
    <source>
        <strain evidence="1 2">R8-2977</strain>
    </source>
</reference>
<evidence type="ECO:0000313" key="1">
    <source>
        <dbReference type="EMBL" id="EHC98080.1"/>
    </source>
</evidence>
<dbReference type="EMBL" id="AFCW01002107">
    <property type="protein sequence ID" value="EHC98080.1"/>
    <property type="molecule type" value="Genomic_DNA"/>
</dbReference>
<evidence type="ECO:0000313" key="2">
    <source>
        <dbReference type="Proteomes" id="UP000004776"/>
    </source>
</evidence>